<dbReference type="OrthoDB" id="200074at2"/>
<dbReference type="PANTHER" id="PTHR34849:SF3">
    <property type="entry name" value="SSR2962 PROTEIN"/>
    <property type="match status" value="1"/>
</dbReference>
<dbReference type="Proteomes" id="UP000321201">
    <property type="component" value="Unassembled WGS sequence"/>
</dbReference>
<comment type="caution">
    <text evidence="1">The sequence shown here is derived from an EMBL/GenBank/DDBJ whole genome shotgun (WGS) entry which is preliminary data.</text>
</comment>
<dbReference type="Gene3D" id="1.10.10.10">
    <property type="entry name" value="Winged helix-like DNA-binding domain superfamily/Winged helix DNA-binding domain"/>
    <property type="match status" value="1"/>
</dbReference>
<accession>A0A5C7EWI6</accession>
<evidence type="ECO:0000313" key="1">
    <source>
        <dbReference type="EMBL" id="TXF13375.1"/>
    </source>
</evidence>
<evidence type="ECO:0000313" key="2">
    <source>
        <dbReference type="Proteomes" id="UP000321201"/>
    </source>
</evidence>
<keyword evidence="2" id="KW-1185">Reference proteome</keyword>
<dbReference type="RefSeq" id="WP_147798549.1">
    <property type="nucleotide sequence ID" value="NZ_VPFL01000002.1"/>
</dbReference>
<protein>
    <submittedName>
        <fullName evidence="1">DUF433 domain-containing protein</fullName>
    </submittedName>
</protein>
<dbReference type="InterPro" id="IPR007367">
    <property type="entry name" value="DUF433"/>
</dbReference>
<organism evidence="1 2">
    <name type="scientific">Pelomicrobium methylotrophicum</name>
    <dbReference type="NCBI Taxonomy" id="2602750"/>
    <lineage>
        <taxon>Bacteria</taxon>
        <taxon>Pseudomonadati</taxon>
        <taxon>Pseudomonadota</taxon>
        <taxon>Hydrogenophilia</taxon>
        <taxon>Hydrogenophilia incertae sedis</taxon>
        <taxon>Pelomicrobium</taxon>
    </lineage>
</organism>
<name>A0A5C7EWI6_9PROT</name>
<dbReference type="InterPro" id="IPR036388">
    <property type="entry name" value="WH-like_DNA-bd_sf"/>
</dbReference>
<dbReference type="InParanoid" id="A0A5C7EWI6"/>
<dbReference type="InterPro" id="IPR009057">
    <property type="entry name" value="Homeodomain-like_sf"/>
</dbReference>
<gene>
    <name evidence="1" type="ORF">FR698_02230</name>
</gene>
<dbReference type="AlphaFoldDB" id="A0A5C7EWI6"/>
<dbReference type="SUPFAM" id="SSF46689">
    <property type="entry name" value="Homeodomain-like"/>
    <property type="match status" value="1"/>
</dbReference>
<proteinExistence type="predicted"/>
<sequence length="71" mass="8028">MFDRITFDPNIMGGRACIRGMRIPVSVIVRAIAHGATFEEILEGYPDLAREDIQQAIEYAAWLTEKQVHVP</sequence>
<dbReference type="EMBL" id="VPFL01000002">
    <property type="protein sequence ID" value="TXF13375.1"/>
    <property type="molecule type" value="Genomic_DNA"/>
</dbReference>
<dbReference type="PANTHER" id="PTHR34849">
    <property type="entry name" value="SSL5025 PROTEIN"/>
    <property type="match status" value="1"/>
</dbReference>
<reference evidence="1 2" key="1">
    <citation type="submission" date="2019-08" db="EMBL/GenBank/DDBJ databases">
        <title>Pelomicrobium methylotrophicum gen. nov., sp. nov. a moderately thermophilic, facultatively anaerobic, lithoautotrophic and methylotrophic bacterium isolated from a terrestrial mud volcano.</title>
        <authorList>
            <person name="Slobodkina G.B."/>
            <person name="Merkel A.Y."/>
            <person name="Slobodkin A.I."/>
        </authorList>
    </citation>
    <scope>NUCLEOTIDE SEQUENCE [LARGE SCALE GENOMIC DNA]</scope>
    <source>
        <strain evidence="1 2">SM250</strain>
    </source>
</reference>
<dbReference type="Pfam" id="PF04255">
    <property type="entry name" value="DUF433"/>
    <property type="match status" value="1"/>
</dbReference>